<gene>
    <name evidence="1" type="ORF">ENN51_06270</name>
</gene>
<dbReference type="PANTHER" id="PTHR30619">
    <property type="entry name" value="DNA INTERNALIZATION/COMPETENCE PROTEIN COMEC/REC2"/>
    <property type="match status" value="1"/>
</dbReference>
<dbReference type="PANTHER" id="PTHR30619:SF1">
    <property type="entry name" value="RECOMBINATION PROTEIN 2"/>
    <property type="match status" value="1"/>
</dbReference>
<protein>
    <recommendedName>
        <fullName evidence="2">MBL fold metallo-hydrolase</fullName>
    </recommendedName>
</protein>
<accession>A0A7V0T632</accession>
<evidence type="ECO:0008006" key="2">
    <source>
        <dbReference type="Google" id="ProtNLM"/>
    </source>
</evidence>
<evidence type="ECO:0000313" key="1">
    <source>
        <dbReference type="EMBL" id="HDQ99870.1"/>
    </source>
</evidence>
<dbReference type="InterPro" id="IPR052159">
    <property type="entry name" value="Competence_DNA_uptake"/>
</dbReference>
<dbReference type="InterPro" id="IPR036866">
    <property type="entry name" value="RibonucZ/Hydroxyglut_hydro"/>
</dbReference>
<dbReference type="SUPFAM" id="SSF56281">
    <property type="entry name" value="Metallo-hydrolase/oxidoreductase"/>
    <property type="match status" value="1"/>
</dbReference>
<comment type="caution">
    <text evidence="1">The sequence shown here is derived from an EMBL/GenBank/DDBJ whole genome shotgun (WGS) entry which is preliminary data.</text>
</comment>
<proteinExistence type="predicted"/>
<name>A0A7V0T632_UNCW3</name>
<dbReference type="Proteomes" id="UP000885672">
    <property type="component" value="Unassembled WGS sequence"/>
</dbReference>
<reference evidence="1" key="1">
    <citation type="journal article" date="2020" name="mSystems">
        <title>Genome- and Community-Level Interaction Insights into Carbon Utilization and Element Cycling Functions of Hydrothermarchaeota in Hydrothermal Sediment.</title>
        <authorList>
            <person name="Zhou Z."/>
            <person name="Liu Y."/>
            <person name="Xu W."/>
            <person name="Pan J."/>
            <person name="Luo Z.H."/>
            <person name="Li M."/>
        </authorList>
    </citation>
    <scope>NUCLEOTIDE SEQUENCE [LARGE SCALE GENOMIC DNA]</scope>
    <source>
        <strain evidence="1">SpSt-1182</strain>
    </source>
</reference>
<sequence length="336" mass="36797">MFTSLRSFVRTVLRARAFALAGLILLFLSALVCRSPVSEPPLEIIFVAVGDGHATLIRTPDHRTCLIDGGPTYAGANIIYPLLDSLGVRELDYTIATNYTPGRIGGLDEVIRCLGGEEGVLFDCLDRGRSASSPEFRQYRQVAASRRRSMRPGDAVKLGAVTVLCVAGNGRALDTERTKRPVEEDHSLALLVSWHDFELLITSGLTEGPDEHDRPLAASIAEAYGPVEMVSLGRRTPPRAIRDLNPQAVIIPGADSFAGEAGLQVLQRLSRNRRQVYRLRRPGPASSADTGLAALLPRNRVRTVVGNIRVAVEPDRYIVTGDTFEITNRRRPRGRR</sequence>
<organism evidence="1">
    <name type="scientific">candidate division WOR-3 bacterium</name>
    <dbReference type="NCBI Taxonomy" id="2052148"/>
    <lineage>
        <taxon>Bacteria</taxon>
        <taxon>Bacteria division WOR-3</taxon>
    </lineage>
</organism>
<dbReference type="EMBL" id="DSBX01000232">
    <property type="protein sequence ID" value="HDQ99870.1"/>
    <property type="molecule type" value="Genomic_DNA"/>
</dbReference>
<dbReference type="Gene3D" id="3.60.15.10">
    <property type="entry name" value="Ribonuclease Z/Hydroxyacylglutathione hydrolase-like"/>
    <property type="match status" value="1"/>
</dbReference>
<dbReference type="AlphaFoldDB" id="A0A7V0T632"/>